<keyword evidence="1" id="KW-0808">Transferase</keyword>
<dbReference type="Gene3D" id="3.40.1180.10">
    <property type="entry name" value="Decaprenyl diphosphate synthase-like"/>
    <property type="match status" value="1"/>
</dbReference>
<dbReference type="EMBL" id="AMFJ01036152">
    <property type="protein sequence ID" value="EKD24891.1"/>
    <property type="molecule type" value="Genomic_DNA"/>
</dbReference>
<proteinExistence type="predicted"/>
<accession>K1XI17</accession>
<comment type="caution">
    <text evidence="2">The sequence shown here is derived from an EMBL/GenBank/DDBJ whole genome shotgun (WGS) entry which is preliminary data.</text>
</comment>
<sequence length="233" mass="27172">MQYPKHVAIIPDGNRTRAKANDKSVAESYMISYEKAVELIIHTFTETDVKVFTLRGLSTENAKKRPKEEFDFLMTMYKIVAEDLDEFMKEHKINFKAIGDLSGITDDFREYLLAKQERNTYDTERYFIFAINYGGRDEIVRGIKKLATEKKDLTAITEEDISNSLDLGNVPPIELVIRTKWDQAQRTSGFMSWWIGYAELYFTSKKCPEFGVEEYKKALDRFDEMADLRNYGK</sequence>
<dbReference type="SUPFAM" id="SSF64005">
    <property type="entry name" value="Undecaprenyl diphosphate synthase"/>
    <property type="match status" value="1"/>
</dbReference>
<dbReference type="PANTHER" id="PTHR10291:SF0">
    <property type="entry name" value="DEHYDRODOLICHYL DIPHOSPHATE SYNTHASE 2"/>
    <property type="match status" value="1"/>
</dbReference>
<dbReference type="Pfam" id="PF01255">
    <property type="entry name" value="Prenyltransf"/>
    <property type="match status" value="1"/>
</dbReference>
<evidence type="ECO:0000313" key="2">
    <source>
        <dbReference type="EMBL" id="EKD24891.1"/>
    </source>
</evidence>
<gene>
    <name evidence="2" type="ORF">ACD_80C00145G0025</name>
</gene>
<dbReference type="PANTHER" id="PTHR10291">
    <property type="entry name" value="DEHYDRODOLICHYL DIPHOSPHATE SYNTHASE FAMILY MEMBER"/>
    <property type="match status" value="1"/>
</dbReference>
<reference evidence="2" key="1">
    <citation type="journal article" date="2012" name="Science">
        <title>Fermentation, hydrogen, and sulfur metabolism in multiple uncultivated bacterial phyla.</title>
        <authorList>
            <person name="Wrighton K.C."/>
            <person name="Thomas B.C."/>
            <person name="Sharon I."/>
            <person name="Miller C.S."/>
            <person name="Castelle C.J."/>
            <person name="VerBerkmoes N.C."/>
            <person name="Wilkins M.J."/>
            <person name="Hettich R.L."/>
            <person name="Lipton M.S."/>
            <person name="Williams K.H."/>
            <person name="Long P.E."/>
            <person name="Banfield J.F."/>
        </authorList>
    </citation>
    <scope>NUCLEOTIDE SEQUENCE [LARGE SCALE GENOMIC DNA]</scope>
</reference>
<dbReference type="InterPro" id="IPR001441">
    <property type="entry name" value="UPP_synth-like"/>
</dbReference>
<protein>
    <submittedName>
        <fullName evidence="2">Uncharacterized protein</fullName>
    </submittedName>
</protein>
<organism evidence="2">
    <name type="scientific">uncultured bacterium</name>
    <name type="common">gcode 4</name>
    <dbReference type="NCBI Taxonomy" id="1234023"/>
    <lineage>
        <taxon>Bacteria</taxon>
        <taxon>environmental samples</taxon>
    </lineage>
</organism>
<dbReference type="CDD" id="cd00475">
    <property type="entry name" value="Cis_IPPS"/>
    <property type="match status" value="1"/>
</dbReference>
<dbReference type="InterPro" id="IPR036424">
    <property type="entry name" value="UPP_synth-like_sf"/>
</dbReference>
<evidence type="ECO:0000256" key="1">
    <source>
        <dbReference type="ARBA" id="ARBA00022679"/>
    </source>
</evidence>
<name>K1XI17_9BACT</name>
<dbReference type="GO" id="GO:0045547">
    <property type="term" value="F:ditrans,polycis-polyprenyl diphosphate synthase [(2E,6E)-farnesyl diphosphate specific] activity"/>
    <property type="evidence" value="ECO:0007669"/>
    <property type="project" value="TreeGrafter"/>
</dbReference>
<dbReference type="GO" id="GO:0016094">
    <property type="term" value="P:polyprenol biosynthetic process"/>
    <property type="evidence" value="ECO:0007669"/>
    <property type="project" value="TreeGrafter"/>
</dbReference>
<dbReference type="AlphaFoldDB" id="K1XI17"/>
<dbReference type="NCBIfam" id="TIGR00055">
    <property type="entry name" value="uppS"/>
    <property type="match status" value="1"/>
</dbReference>